<evidence type="ECO:0000313" key="3">
    <source>
        <dbReference type="Proteomes" id="UP000500938"/>
    </source>
</evidence>
<feature type="transmembrane region" description="Helical" evidence="1">
    <location>
        <begin position="37"/>
        <end position="58"/>
    </location>
</feature>
<evidence type="ECO:0000313" key="2">
    <source>
        <dbReference type="EMBL" id="QJR36898.1"/>
    </source>
</evidence>
<feature type="transmembrane region" description="Helical" evidence="1">
    <location>
        <begin position="6"/>
        <end position="25"/>
    </location>
</feature>
<gene>
    <name evidence="2" type="ORF">HKW67_15950</name>
</gene>
<keyword evidence="1" id="KW-0812">Transmembrane</keyword>
<dbReference type="RefSeq" id="WP_171226331.1">
    <property type="nucleotide sequence ID" value="NZ_CP053085.1"/>
</dbReference>
<proteinExistence type="predicted"/>
<feature type="transmembrane region" description="Helical" evidence="1">
    <location>
        <begin position="94"/>
        <end position="115"/>
    </location>
</feature>
<protein>
    <submittedName>
        <fullName evidence="2">Uncharacterized protein</fullName>
    </submittedName>
</protein>
<organism evidence="2 3">
    <name type="scientific">Gemmatimonas groenlandica</name>
    <dbReference type="NCBI Taxonomy" id="2732249"/>
    <lineage>
        <taxon>Bacteria</taxon>
        <taxon>Pseudomonadati</taxon>
        <taxon>Gemmatimonadota</taxon>
        <taxon>Gemmatimonadia</taxon>
        <taxon>Gemmatimonadales</taxon>
        <taxon>Gemmatimonadaceae</taxon>
        <taxon>Gemmatimonas</taxon>
    </lineage>
</organism>
<reference evidence="2 3" key="1">
    <citation type="submission" date="2020-05" db="EMBL/GenBank/DDBJ databases">
        <title>Complete genome sequence of Gemmatimonas greenlandica TET16.</title>
        <authorList>
            <person name="Zeng Y."/>
        </authorList>
    </citation>
    <scope>NUCLEOTIDE SEQUENCE [LARGE SCALE GENOMIC DNA]</scope>
    <source>
        <strain evidence="2 3">TET16</strain>
    </source>
</reference>
<dbReference type="KEGG" id="ggr:HKW67_15950"/>
<feature type="transmembrane region" description="Helical" evidence="1">
    <location>
        <begin position="191"/>
        <end position="209"/>
    </location>
</feature>
<evidence type="ECO:0000256" key="1">
    <source>
        <dbReference type="SAM" id="Phobius"/>
    </source>
</evidence>
<keyword evidence="1" id="KW-0472">Membrane</keyword>
<name>A0A6M4IS71_9BACT</name>
<keyword evidence="3" id="KW-1185">Reference proteome</keyword>
<dbReference type="EMBL" id="CP053085">
    <property type="protein sequence ID" value="QJR36898.1"/>
    <property type="molecule type" value="Genomic_DNA"/>
</dbReference>
<sequence length="284" mass="31038">MNDAMIVYSINLIIGAILAGVMGRYWRLGARAGALRYWIVAAWTLTAADLLFVLRAAYPDVVVRMLPTLMVTVGHLVLIFAAQRTAERPTTTRIAVLIFALHTIFLFGFMVAPQFSDWRSVGNTILWAALAFQAAWVLSRPIGAHRSVMQIPAVVLAAHGVFQAVRLVLATRSAARPGEGLGPLVQLMGDLEVSLFMVALFVSVLAAFLEQSNRELRAAMDDVVQLSSMLPLCAWCKNVRNDDGYWQRIETYLTTHRVNVTHGICEDCAAEHGATPPPAAPATP</sequence>
<dbReference type="AlphaFoldDB" id="A0A6M4IS71"/>
<accession>A0A6M4IS71</accession>
<keyword evidence="1" id="KW-1133">Transmembrane helix</keyword>
<dbReference type="Proteomes" id="UP000500938">
    <property type="component" value="Chromosome"/>
</dbReference>
<feature type="transmembrane region" description="Helical" evidence="1">
    <location>
        <begin position="64"/>
        <end position="82"/>
    </location>
</feature>